<sequence length="153" mass="16974">MEAAGAQFDELFIGAEPATARNTLQSFLQANTDTNYIFTVAGWSAPWAWGVANDMGLSPDVDDEGMTILTVDEGPVSIEGVREGHVLATNSQGFWLQGYAPMEWLYWNKRFGYAPQSDILTGPNIIDSEKADQWADLVRSVFGDQAYEQQNTW</sequence>
<proteinExistence type="predicted"/>
<protein>
    <submittedName>
        <fullName evidence="1">Simple sugar transport system substrate-binding protein</fullName>
    </submittedName>
</protein>
<dbReference type="EMBL" id="FODE01000053">
    <property type="protein sequence ID" value="SEO25427.1"/>
    <property type="molecule type" value="Genomic_DNA"/>
</dbReference>
<dbReference type="Gene3D" id="3.40.50.2300">
    <property type="match status" value="2"/>
</dbReference>
<gene>
    <name evidence="1" type="ORF">SAMN04489859_105314</name>
</gene>
<dbReference type="SUPFAM" id="SSF53822">
    <property type="entry name" value="Periplasmic binding protein-like I"/>
    <property type="match status" value="1"/>
</dbReference>
<reference evidence="1 2" key="1">
    <citation type="submission" date="2016-10" db="EMBL/GenBank/DDBJ databases">
        <authorList>
            <person name="de Groot N.N."/>
        </authorList>
    </citation>
    <scope>NUCLEOTIDE SEQUENCE [LARGE SCALE GENOMIC DNA]</scope>
    <source>
        <strain evidence="1 2">DSM 8512</strain>
    </source>
</reference>
<dbReference type="AlphaFoldDB" id="A0A1H8N738"/>
<keyword evidence="2" id="KW-1185">Reference proteome</keyword>
<keyword evidence="1" id="KW-0813">Transport</keyword>
<keyword evidence="1" id="KW-0762">Sugar transport</keyword>
<accession>A0A1H8N738</accession>
<dbReference type="InterPro" id="IPR028082">
    <property type="entry name" value="Peripla_BP_I"/>
</dbReference>
<name>A0A1H8N738_9RHOB</name>
<organism evidence="1 2">
    <name type="scientific">Paracoccus alcaliphilus</name>
    <dbReference type="NCBI Taxonomy" id="34002"/>
    <lineage>
        <taxon>Bacteria</taxon>
        <taxon>Pseudomonadati</taxon>
        <taxon>Pseudomonadota</taxon>
        <taxon>Alphaproteobacteria</taxon>
        <taxon>Rhodobacterales</taxon>
        <taxon>Paracoccaceae</taxon>
        <taxon>Paracoccus</taxon>
    </lineage>
</organism>
<dbReference type="STRING" id="34002.SAMN04489859_105314"/>
<evidence type="ECO:0000313" key="2">
    <source>
        <dbReference type="Proteomes" id="UP000199054"/>
    </source>
</evidence>
<evidence type="ECO:0000313" key="1">
    <source>
        <dbReference type="EMBL" id="SEO25427.1"/>
    </source>
</evidence>
<dbReference type="Proteomes" id="UP000199054">
    <property type="component" value="Unassembled WGS sequence"/>
</dbReference>